<dbReference type="AlphaFoldDB" id="B9HT65"/>
<evidence type="ECO:0000313" key="2">
    <source>
        <dbReference type="EMBL" id="PNT17597.1"/>
    </source>
</evidence>
<sequence length="133" mass="14186">MQILMGQQALCCGHLVLVLGSSCPDTKSSKSCGRWGCAPCCEHLALGLHVPGARARLACLAADPSERVFRTARLGSGPIGNGPKANGSRIRTQFSWVMRQDPLVMDPRLMSLVSGPNSLGFNIMTQCSRVLGF</sequence>
<feature type="chain" id="PRO_5030166200" evidence="1">
    <location>
        <begin position="29"/>
        <end position="133"/>
    </location>
</feature>
<organism evidence="2 3">
    <name type="scientific">Populus trichocarpa</name>
    <name type="common">Western balsam poplar</name>
    <name type="synonym">Populus balsamifera subsp. trichocarpa</name>
    <dbReference type="NCBI Taxonomy" id="3694"/>
    <lineage>
        <taxon>Eukaryota</taxon>
        <taxon>Viridiplantae</taxon>
        <taxon>Streptophyta</taxon>
        <taxon>Embryophyta</taxon>
        <taxon>Tracheophyta</taxon>
        <taxon>Spermatophyta</taxon>
        <taxon>Magnoliopsida</taxon>
        <taxon>eudicotyledons</taxon>
        <taxon>Gunneridae</taxon>
        <taxon>Pentapetalae</taxon>
        <taxon>rosids</taxon>
        <taxon>fabids</taxon>
        <taxon>Malpighiales</taxon>
        <taxon>Salicaceae</taxon>
        <taxon>Saliceae</taxon>
        <taxon>Populus</taxon>
    </lineage>
</organism>
<proteinExistence type="predicted"/>
<feature type="signal peptide" evidence="1">
    <location>
        <begin position="1"/>
        <end position="28"/>
    </location>
</feature>
<name>B9HT65_POPTR</name>
<reference evidence="2 3" key="1">
    <citation type="journal article" date="2006" name="Science">
        <title>The genome of black cottonwood, Populus trichocarpa (Torr. &amp; Gray).</title>
        <authorList>
            <person name="Tuskan G.A."/>
            <person name="Difazio S."/>
            <person name="Jansson S."/>
            <person name="Bohlmann J."/>
            <person name="Grigoriev I."/>
            <person name="Hellsten U."/>
            <person name="Putnam N."/>
            <person name="Ralph S."/>
            <person name="Rombauts S."/>
            <person name="Salamov A."/>
            <person name="Schein J."/>
            <person name="Sterck L."/>
            <person name="Aerts A."/>
            <person name="Bhalerao R.R."/>
            <person name="Bhalerao R.P."/>
            <person name="Blaudez D."/>
            <person name="Boerjan W."/>
            <person name="Brun A."/>
            <person name="Brunner A."/>
            <person name="Busov V."/>
            <person name="Campbell M."/>
            <person name="Carlson J."/>
            <person name="Chalot M."/>
            <person name="Chapman J."/>
            <person name="Chen G.L."/>
            <person name="Cooper D."/>
            <person name="Coutinho P.M."/>
            <person name="Couturier J."/>
            <person name="Covert S."/>
            <person name="Cronk Q."/>
            <person name="Cunningham R."/>
            <person name="Davis J."/>
            <person name="Degroeve S."/>
            <person name="Dejardin A."/>
            <person name="Depamphilis C."/>
            <person name="Detter J."/>
            <person name="Dirks B."/>
            <person name="Dubchak I."/>
            <person name="Duplessis S."/>
            <person name="Ehlting J."/>
            <person name="Ellis B."/>
            <person name="Gendler K."/>
            <person name="Goodstein D."/>
            <person name="Gribskov M."/>
            <person name="Grimwood J."/>
            <person name="Groover A."/>
            <person name="Gunter L."/>
            <person name="Hamberger B."/>
            <person name="Heinze B."/>
            <person name="Helariutta Y."/>
            <person name="Henrissat B."/>
            <person name="Holligan D."/>
            <person name="Holt R."/>
            <person name="Huang W."/>
            <person name="Islam-Faridi N."/>
            <person name="Jones S."/>
            <person name="Jones-Rhoades M."/>
            <person name="Jorgensen R."/>
            <person name="Joshi C."/>
            <person name="Kangasjarvi J."/>
            <person name="Karlsson J."/>
            <person name="Kelleher C."/>
            <person name="Kirkpatrick R."/>
            <person name="Kirst M."/>
            <person name="Kohler A."/>
            <person name="Kalluri U."/>
            <person name="Larimer F."/>
            <person name="Leebens-Mack J."/>
            <person name="Leple J.C."/>
            <person name="Locascio P."/>
            <person name="Lou Y."/>
            <person name="Lucas S."/>
            <person name="Martin F."/>
            <person name="Montanini B."/>
            <person name="Napoli C."/>
            <person name="Nelson D.R."/>
            <person name="Nelson C."/>
            <person name="Nieminen K."/>
            <person name="Nilsson O."/>
            <person name="Pereda V."/>
            <person name="Peter G."/>
            <person name="Philippe R."/>
            <person name="Pilate G."/>
            <person name="Poliakov A."/>
            <person name="Razumovskaya J."/>
            <person name="Richardson P."/>
            <person name="Rinaldi C."/>
            <person name="Ritland K."/>
            <person name="Rouze P."/>
            <person name="Ryaboy D."/>
            <person name="Schmutz J."/>
            <person name="Schrader J."/>
            <person name="Segerman B."/>
            <person name="Shin H."/>
            <person name="Siddiqui A."/>
            <person name="Sterky F."/>
            <person name="Terry A."/>
            <person name="Tsai C.J."/>
            <person name="Uberbacher E."/>
            <person name="Unneberg P."/>
            <person name="Vahala J."/>
            <person name="Wall K."/>
            <person name="Wessler S."/>
            <person name="Yang G."/>
            <person name="Yin T."/>
            <person name="Douglas C."/>
            <person name="Marra M."/>
            <person name="Sandberg G."/>
            <person name="Van de Peer Y."/>
            <person name="Rokhsar D."/>
        </authorList>
    </citation>
    <scope>NUCLEOTIDE SEQUENCE [LARGE SCALE GENOMIC DNA]</scope>
    <source>
        <strain evidence="3">cv. Nisqually</strain>
    </source>
</reference>
<keyword evidence="1" id="KW-0732">Signal</keyword>
<dbReference type="EMBL" id="CM009299">
    <property type="protein sequence ID" value="PNT17597.1"/>
    <property type="molecule type" value="Genomic_DNA"/>
</dbReference>
<dbReference type="InParanoid" id="B9HT65"/>
<evidence type="ECO:0000256" key="1">
    <source>
        <dbReference type="SAM" id="SignalP"/>
    </source>
</evidence>
<gene>
    <name evidence="2" type="ORF">POPTR_010G198900</name>
</gene>
<protein>
    <submittedName>
        <fullName evidence="2">Uncharacterized protein</fullName>
    </submittedName>
</protein>
<keyword evidence="3" id="KW-1185">Reference proteome</keyword>
<dbReference type="Proteomes" id="UP000006729">
    <property type="component" value="Chromosome 10"/>
</dbReference>
<accession>B9HT65</accession>
<dbReference type="HOGENOM" id="CLU_1910230_0_0_1"/>
<evidence type="ECO:0000313" key="3">
    <source>
        <dbReference type="Proteomes" id="UP000006729"/>
    </source>
</evidence>